<keyword evidence="2" id="KW-0472">Membrane</keyword>
<gene>
    <name evidence="3" type="ordered locus">Mmcs_0059</name>
</gene>
<evidence type="ECO:0008006" key="4">
    <source>
        <dbReference type="Google" id="ProtNLM"/>
    </source>
</evidence>
<evidence type="ECO:0000256" key="2">
    <source>
        <dbReference type="SAM" id="Phobius"/>
    </source>
</evidence>
<keyword evidence="2" id="KW-1133">Transmembrane helix</keyword>
<feature type="region of interest" description="Disordered" evidence="1">
    <location>
        <begin position="161"/>
        <end position="182"/>
    </location>
</feature>
<dbReference type="EMBL" id="CP000384">
    <property type="protein sequence ID" value="ABG06181.1"/>
    <property type="molecule type" value="Genomic_DNA"/>
</dbReference>
<feature type="compositionally biased region" description="Low complexity" evidence="1">
    <location>
        <begin position="29"/>
        <end position="38"/>
    </location>
</feature>
<dbReference type="AlphaFoldDB" id="A0A5Q5BDD1"/>
<sequence length="320" mass="32815">MTWPPPPPSSDPWATGPAPDSDADRDDGAPAADPVAEPLWEPLADPVADSGPDELSEPVEQPVEQPVEPPTARPVDQPIVHPEAATPVPQGEFVPPPAPVSEPPPPDGGWSAAGYGGPPPVVPRAQVAPPQQKKPVWLIAAAVLGVVVIGVVVWLLVPSGDGGSTAASPTTPSPTRTADPRAEADLRGLLPRGYAADACEMRTPPAGALAEAACGANLDPGGPPSATYTITADDTALDAAFNDVVEASSIVTCPGNIQSPGPWRRNATPQKVSGVLFCGLQADRPVVAWTNTDEALVAVVKSGPRGPGLDQLYTWWSSHS</sequence>
<protein>
    <recommendedName>
        <fullName evidence="4">Serine/threonine protein kinase</fullName>
    </recommendedName>
</protein>
<proteinExistence type="predicted"/>
<feature type="compositionally biased region" description="Pro residues" evidence="1">
    <location>
        <begin position="1"/>
        <end position="10"/>
    </location>
</feature>
<feature type="compositionally biased region" description="Pro residues" evidence="1">
    <location>
        <begin position="94"/>
        <end position="107"/>
    </location>
</feature>
<evidence type="ECO:0000256" key="1">
    <source>
        <dbReference type="SAM" id="MobiDB-lite"/>
    </source>
</evidence>
<reference evidence="3" key="1">
    <citation type="submission" date="2006-06" db="EMBL/GenBank/DDBJ databases">
        <title>Complete sequence of chromosome of Mycobacterium sp. MCS.</title>
        <authorList>
            <consortium name="US DOE Joint Genome Institute"/>
            <person name="Copeland A."/>
            <person name="Lucas S."/>
            <person name="Lapidus A."/>
            <person name="Barry K."/>
            <person name="Detter J.C."/>
            <person name="Glavina del Rio T."/>
            <person name="Hammon N."/>
            <person name="Israni S."/>
            <person name="Dalin E."/>
            <person name="Tice H."/>
            <person name="Pitluck S."/>
            <person name="Martinez M."/>
            <person name="Schmutz J."/>
            <person name="Larimer F."/>
            <person name="Land M."/>
            <person name="Hauser L."/>
            <person name="Kyrpides N."/>
            <person name="Kim E."/>
            <person name="Miller C.D."/>
            <person name="Hughes J.E."/>
            <person name="Anderson A.J."/>
            <person name="Sims R.C."/>
            <person name="Richardson P."/>
        </authorList>
    </citation>
    <scope>NUCLEOTIDE SEQUENCE [LARGE SCALE GENOMIC DNA]</scope>
    <source>
        <strain evidence="3">MCS</strain>
    </source>
</reference>
<evidence type="ECO:0000313" key="3">
    <source>
        <dbReference type="EMBL" id="ABG06181.1"/>
    </source>
</evidence>
<keyword evidence="2" id="KW-0812">Transmembrane</keyword>
<dbReference type="KEGG" id="mmc:Mmcs_0059"/>
<feature type="region of interest" description="Disordered" evidence="1">
    <location>
        <begin position="1"/>
        <end position="117"/>
    </location>
</feature>
<feature type="compositionally biased region" description="Low complexity" evidence="1">
    <location>
        <begin position="164"/>
        <end position="177"/>
    </location>
</feature>
<organism evidence="3">
    <name type="scientific">Mycobacterium sp. (strain MCS)</name>
    <dbReference type="NCBI Taxonomy" id="164756"/>
    <lineage>
        <taxon>Bacteria</taxon>
        <taxon>Bacillati</taxon>
        <taxon>Actinomycetota</taxon>
        <taxon>Actinomycetes</taxon>
        <taxon>Mycobacteriales</taxon>
        <taxon>Mycobacteriaceae</taxon>
        <taxon>Mycobacterium</taxon>
    </lineage>
</organism>
<feature type="transmembrane region" description="Helical" evidence="2">
    <location>
        <begin position="136"/>
        <end position="157"/>
    </location>
</feature>
<accession>A0A5Q5BDD1</accession>
<name>A0A5Q5BDD1_MYCSS</name>